<keyword evidence="6" id="KW-0680">Restriction system</keyword>
<dbReference type="GO" id="GO:0003677">
    <property type="term" value="F:DNA binding"/>
    <property type="evidence" value="ECO:0007669"/>
    <property type="project" value="UniProtKB-KW"/>
</dbReference>
<evidence type="ECO:0000256" key="8">
    <source>
        <dbReference type="ARBA" id="ARBA00049120"/>
    </source>
</evidence>
<dbReference type="EMBL" id="CR936257">
    <property type="protein sequence ID" value="CAI49270.1"/>
    <property type="molecule type" value="Genomic_DNA"/>
</dbReference>
<keyword evidence="11" id="KW-1185">Reference proteome</keyword>
<dbReference type="KEGG" id="nph:NP_2358A"/>
<evidence type="ECO:0000256" key="6">
    <source>
        <dbReference type="ARBA" id="ARBA00022747"/>
    </source>
</evidence>
<accession>A0A1U7EW25</accession>
<evidence type="ECO:0000259" key="9">
    <source>
        <dbReference type="Pfam" id="PF01555"/>
    </source>
</evidence>
<dbReference type="AlphaFoldDB" id="A0A1U7EW25"/>
<dbReference type="STRING" id="348780.NP_2358A"/>
<protein>
    <recommendedName>
        <fullName evidence="2">site-specific DNA-methyltransferase (cytosine-N(4)-specific)</fullName>
        <ecNumber evidence="2">2.1.1.113</ecNumber>
    </recommendedName>
</protein>
<dbReference type="GO" id="GO:0008170">
    <property type="term" value="F:N-methyltransferase activity"/>
    <property type="evidence" value="ECO:0007669"/>
    <property type="project" value="InterPro"/>
</dbReference>
<dbReference type="GO" id="GO:0032259">
    <property type="term" value="P:methylation"/>
    <property type="evidence" value="ECO:0007669"/>
    <property type="project" value="UniProtKB-KW"/>
</dbReference>
<dbReference type="OrthoDB" id="241751at2157"/>
<dbReference type="eggNOG" id="arCOG00115">
    <property type="taxonomic scope" value="Archaea"/>
</dbReference>
<comment type="catalytic activity">
    <reaction evidence="8">
        <text>a 2'-deoxycytidine in DNA + S-adenosyl-L-methionine = an N(4)-methyl-2'-deoxycytidine in DNA + S-adenosyl-L-homocysteine + H(+)</text>
        <dbReference type="Rhea" id="RHEA:16857"/>
        <dbReference type="Rhea" id="RHEA-COMP:11369"/>
        <dbReference type="Rhea" id="RHEA-COMP:13674"/>
        <dbReference type="ChEBI" id="CHEBI:15378"/>
        <dbReference type="ChEBI" id="CHEBI:57856"/>
        <dbReference type="ChEBI" id="CHEBI:59789"/>
        <dbReference type="ChEBI" id="CHEBI:85452"/>
        <dbReference type="ChEBI" id="CHEBI:137933"/>
        <dbReference type="EC" id="2.1.1.113"/>
    </reaction>
</comment>
<evidence type="ECO:0000313" key="10">
    <source>
        <dbReference type="EMBL" id="CAI49270.1"/>
    </source>
</evidence>
<dbReference type="SUPFAM" id="SSF53335">
    <property type="entry name" value="S-adenosyl-L-methionine-dependent methyltransferases"/>
    <property type="match status" value="1"/>
</dbReference>
<dbReference type="PROSITE" id="PS00093">
    <property type="entry name" value="N4_MTASE"/>
    <property type="match status" value="1"/>
</dbReference>
<keyword evidence="5" id="KW-0949">S-adenosyl-L-methionine</keyword>
<reference evidence="10 11" key="1">
    <citation type="journal article" date="2005" name="Genome Res.">
        <title>Living with two extremes: conclusions from the genome sequence of Natronomonas pharaonis.</title>
        <authorList>
            <person name="Falb M."/>
            <person name="Pfeiffer F."/>
            <person name="Palm P."/>
            <person name="Rodewald K."/>
            <person name="Hickmann V."/>
            <person name="Tittor J."/>
            <person name="Oesterhelt D."/>
        </authorList>
    </citation>
    <scope>NUCLEOTIDE SEQUENCE [LARGE SCALE GENOMIC DNA]</scope>
    <source>
        <strain evidence="11">ATCC 35678 / DSM 2160 / CIP 103997 / JCM 8858 / NBRC 14720 / NCIMB 2260 / Gabara</strain>
    </source>
</reference>
<proteinExistence type="inferred from homology"/>
<dbReference type="Gene3D" id="3.40.50.150">
    <property type="entry name" value="Vaccinia Virus protein VP39"/>
    <property type="match status" value="1"/>
</dbReference>
<dbReference type="HOGENOM" id="CLU_045086_0_0_2"/>
<dbReference type="Pfam" id="PF01555">
    <property type="entry name" value="N6_N4_Mtase"/>
    <property type="match status" value="1"/>
</dbReference>
<dbReference type="RefSeq" id="WP_011322896.1">
    <property type="nucleotide sequence ID" value="NC_007426.1"/>
</dbReference>
<keyword evidence="7" id="KW-0238">DNA-binding</keyword>
<name>A0A1U7EW25_NATPD</name>
<dbReference type="Proteomes" id="UP000002698">
    <property type="component" value="Chromosome"/>
</dbReference>
<keyword evidence="3 10" id="KW-0489">Methyltransferase</keyword>
<comment type="similarity">
    <text evidence="1">Belongs to the N(4)/N(6)-methyltransferase family. N(4) subfamily.</text>
</comment>
<gene>
    <name evidence="10" type="ordered locus">NP_2358A</name>
</gene>
<dbReference type="GO" id="GO:0015667">
    <property type="term" value="F:site-specific DNA-methyltransferase (cytosine-N4-specific) activity"/>
    <property type="evidence" value="ECO:0007669"/>
    <property type="project" value="UniProtKB-EC"/>
</dbReference>
<dbReference type="EC" id="2.1.1.113" evidence="2"/>
<feature type="domain" description="DNA methylase N-4/N-6" evidence="9">
    <location>
        <begin position="44"/>
        <end position="311"/>
    </location>
</feature>
<keyword evidence="4 10" id="KW-0808">Transferase</keyword>
<organism evidence="10 11">
    <name type="scientific">Natronomonas pharaonis (strain ATCC 35678 / DSM 2160 / CIP 103997 / JCM 8858 / NBRC 14720 / NCIMB 2260 / Gabara)</name>
    <name type="common">Halobacterium pharaonis</name>
    <dbReference type="NCBI Taxonomy" id="348780"/>
    <lineage>
        <taxon>Archaea</taxon>
        <taxon>Methanobacteriati</taxon>
        <taxon>Methanobacteriota</taxon>
        <taxon>Stenosarchaea group</taxon>
        <taxon>Halobacteria</taxon>
        <taxon>Halobacteriales</taxon>
        <taxon>Natronomonadaceae</taxon>
        <taxon>Natronomonas</taxon>
    </lineage>
</organism>
<dbReference type="InterPro" id="IPR002941">
    <property type="entry name" value="DNA_methylase_N4/N6"/>
</dbReference>
<dbReference type="GO" id="GO:0009307">
    <property type="term" value="P:DNA restriction-modification system"/>
    <property type="evidence" value="ECO:0007669"/>
    <property type="project" value="UniProtKB-KW"/>
</dbReference>
<dbReference type="GeneID" id="3701420"/>
<evidence type="ECO:0000256" key="7">
    <source>
        <dbReference type="ARBA" id="ARBA00023125"/>
    </source>
</evidence>
<dbReference type="InterPro" id="IPR017985">
    <property type="entry name" value="MeTrfase_CN4_CS"/>
</dbReference>
<evidence type="ECO:0000256" key="3">
    <source>
        <dbReference type="ARBA" id="ARBA00022603"/>
    </source>
</evidence>
<dbReference type="InterPro" id="IPR029063">
    <property type="entry name" value="SAM-dependent_MTases_sf"/>
</dbReference>
<evidence type="ECO:0000256" key="4">
    <source>
        <dbReference type="ARBA" id="ARBA00022679"/>
    </source>
</evidence>
<evidence type="ECO:0000256" key="2">
    <source>
        <dbReference type="ARBA" id="ARBA00012185"/>
    </source>
</evidence>
<sequence length="535" mass="61154">MTDSSLIRPVDGEVPDGYGFYNEDTRNLYETLSKAFTDVDDALVDVTITSPPYADVKDYGYDEELQVGLGDDYEDYLEELRDIYKQTYDVTKPDGSLWVVVNTFKKGGRTVRLPTDIADVCENLEDKTTCDECGAPLDKDRETGILYCSDDCGFEYDATEGSWVLQDIVIWDKVRALPYSGTGKFRNVFEYILCFSKQNDFHFDLDKIRIADPAEFKDWWIDYPERYHPRGMVPDNIWEMVTPTQGGWSDMTIDHPAPFPRELVERIVHLTTEPDDVVFDPFGGTGTVLGQSEAMGRWPLGFELSEEFVEAYPDLRGEIFEEWDERREESHTLQDRQAQLAKKVWRLRQLIYPRKLLQSFPDDAEDRDMSNLGINTIFVSGERDSSVLGDRDTERVSSSIAVVLDDDMDSSDCRHVEELLQRSQENEPCSDMPIDAELSVLTVSEFLDEAAGDYESDSHYVYNKNSFNYPAGKVSLDDWTKLVANPDSWREKHVAYSYPPVLSNLYINVDEDGKEVANEIEPFTADSAGARITDF</sequence>
<dbReference type="PRINTS" id="PR00508">
    <property type="entry name" value="S21N4MTFRASE"/>
</dbReference>
<evidence type="ECO:0000256" key="5">
    <source>
        <dbReference type="ARBA" id="ARBA00022691"/>
    </source>
</evidence>
<dbReference type="EnsemblBacteria" id="CAI49270">
    <property type="protein sequence ID" value="CAI49270"/>
    <property type="gene ID" value="NP_2358A"/>
</dbReference>
<dbReference type="InterPro" id="IPR001091">
    <property type="entry name" value="RM_Methyltransferase"/>
</dbReference>
<evidence type="ECO:0000256" key="1">
    <source>
        <dbReference type="ARBA" id="ARBA00010203"/>
    </source>
</evidence>
<evidence type="ECO:0000313" key="11">
    <source>
        <dbReference type="Proteomes" id="UP000002698"/>
    </source>
</evidence>